<sequence length="96" mass="10486">MEPMDPIDYVGPEDGITYHSVKKLNDYLLRGLPTDRVAQLALSDLFTLVGQLEMLVMQLQRAASRESVIGSSTAASNGLKELMSKMDAMKAKNVGN</sequence>
<proteinExistence type="predicted"/>
<reference evidence="1 2" key="1">
    <citation type="submission" date="2016-10" db="EMBL/GenBank/DDBJ databases">
        <title>Evaluation of Human, Animal and Environmental Mycobacterium chelonae Isolates by Core Genome Phylogenomic Analysis, Targeted Gene Comparison, and Anti-microbial Susceptibility Patterns: A Tale of Mistaken Identities.</title>
        <authorList>
            <person name="Fogelson S.B."/>
            <person name="Camus A.C."/>
            <person name="Lorenz W."/>
            <person name="Vasireddy R."/>
            <person name="Vasireddy S."/>
            <person name="Smith T."/>
            <person name="Brown-Elliott B.A."/>
            <person name="Wallace R.J.Jr."/>
            <person name="Hasan N.A."/>
            <person name="Reischl U."/>
            <person name="Sanchez S."/>
        </authorList>
    </citation>
    <scope>NUCLEOTIDE SEQUENCE [LARGE SCALE GENOMIC DNA]</scope>
    <source>
        <strain evidence="1 2">42895</strain>
    </source>
</reference>
<dbReference type="Proteomes" id="UP000180113">
    <property type="component" value="Unassembled WGS sequence"/>
</dbReference>
<dbReference type="AlphaFoldDB" id="A0AB73M6U1"/>
<dbReference type="EMBL" id="MLHW01000001">
    <property type="protein sequence ID" value="OHT54959.1"/>
    <property type="molecule type" value="Genomic_DNA"/>
</dbReference>
<evidence type="ECO:0000313" key="1">
    <source>
        <dbReference type="EMBL" id="OHT54959.1"/>
    </source>
</evidence>
<accession>A0AB73M6U1</accession>
<comment type="caution">
    <text evidence="1">The sequence shown here is derived from an EMBL/GenBank/DDBJ whole genome shotgun (WGS) entry which is preliminary data.</text>
</comment>
<protein>
    <submittedName>
        <fullName evidence="1">Uncharacterized protein</fullName>
    </submittedName>
</protein>
<gene>
    <name evidence="1" type="ORF">BKG62_01845</name>
</gene>
<evidence type="ECO:0000313" key="2">
    <source>
        <dbReference type="Proteomes" id="UP000180113"/>
    </source>
</evidence>
<name>A0AB73M6U1_MYCCH</name>
<organism evidence="1 2">
    <name type="scientific">Mycobacteroides chelonae</name>
    <name type="common">Mycobacterium chelonae</name>
    <dbReference type="NCBI Taxonomy" id="1774"/>
    <lineage>
        <taxon>Bacteria</taxon>
        <taxon>Bacillati</taxon>
        <taxon>Actinomycetota</taxon>
        <taxon>Actinomycetes</taxon>
        <taxon>Mycobacteriales</taxon>
        <taxon>Mycobacteriaceae</taxon>
        <taxon>Mycobacteroides</taxon>
    </lineage>
</organism>